<evidence type="ECO:0000313" key="2">
    <source>
        <dbReference type="EMBL" id="CAB4195754.1"/>
    </source>
</evidence>
<accession>A0A6J5RUX2</accession>
<name>A0A6J5RUX2_9CAUD</name>
<dbReference type="EMBL" id="LR797366">
    <property type="protein sequence ID" value="CAB4210522.1"/>
    <property type="molecule type" value="Genomic_DNA"/>
</dbReference>
<dbReference type="EMBL" id="LR796638">
    <property type="protein sequence ID" value="CAB4156506.1"/>
    <property type="molecule type" value="Genomic_DNA"/>
</dbReference>
<proteinExistence type="predicted"/>
<reference evidence="2" key="1">
    <citation type="submission" date="2020-05" db="EMBL/GenBank/DDBJ databases">
        <authorList>
            <person name="Chiriac C."/>
            <person name="Salcher M."/>
            <person name="Ghai R."/>
            <person name="Kavagutti S V."/>
        </authorList>
    </citation>
    <scope>NUCLEOTIDE SEQUENCE</scope>
</reference>
<organism evidence="2">
    <name type="scientific">uncultured Caudovirales phage</name>
    <dbReference type="NCBI Taxonomy" id="2100421"/>
    <lineage>
        <taxon>Viruses</taxon>
        <taxon>Duplodnaviria</taxon>
        <taxon>Heunggongvirae</taxon>
        <taxon>Uroviricota</taxon>
        <taxon>Caudoviricetes</taxon>
        <taxon>Peduoviridae</taxon>
        <taxon>Maltschvirus</taxon>
        <taxon>Maltschvirus maltsch</taxon>
    </lineage>
</organism>
<gene>
    <name evidence="2" type="ORF">UFOVP1303_34</name>
    <name evidence="3" type="ORF">UFOVP1417_20</name>
    <name evidence="4" type="ORF">UFOVP1517_10</name>
    <name evidence="1" type="ORF">UFOVP664_67</name>
</gene>
<evidence type="ECO:0000313" key="3">
    <source>
        <dbReference type="EMBL" id="CAB4210522.1"/>
    </source>
</evidence>
<evidence type="ECO:0000313" key="4">
    <source>
        <dbReference type="EMBL" id="CAB5226628.1"/>
    </source>
</evidence>
<evidence type="ECO:0008006" key="5">
    <source>
        <dbReference type="Google" id="ProtNLM"/>
    </source>
</evidence>
<protein>
    <recommendedName>
        <fullName evidence="5">HTH_XRE domain containing protein</fullName>
    </recommendedName>
</protein>
<dbReference type="EMBL" id="LR798366">
    <property type="protein sequence ID" value="CAB5226628.1"/>
    <property type="molecule type" value="Genomic_DNA"/>
</dbReference>
<evidence type="ECO:0000313" key="1">
    <source>
        <dbReference type="EMBL" id="CAB4156506.1"/>
    </source>
</evidence>
<dbReference type="EMBL" id="LR797248">
    <property type="protein sequence ID" value="CAB4195754.1"/>
    <property type="molecule type" value="Genomic_DNA"/>
</dbReference>
<sequence>MRNLQTFLDQHQIRHKDLAFITGCTTRSVFNWIMGVRPLPRSTDLLLQALADGKIDETWLAEKLKAYV</sequence>